<evidence type="ECO:0000313" key="1">
    <source>
        <dbReference type="EMBL" id="CAB0035393.1"/>
    </source>
</evidence>
<dbReference type="AlphaFoldDB" id="A0A6H5IFP0"/>
<dbReference type="EMBL" id="CADCXV010000783">
    <property type="protein sequence ID" value="CAB0035393.1"/>
    <property type="molecule type" value="Genomic_DNA"/>
</dbReference>
<sequence length="73" mass="8849">MKMSDGRKYSDFVKHNCKKAAELFLERDWQEMSEFFEESELFEEREESSKTTIRLIKAYILRSLRKSSQYNKA</sequence>
<evidence type="ECO:0000313" key="2">
    <source>
        <dbReference type="Proteomes" id="UP000479190"/>
    </source>
</evidence>
<reference evidence="1 2" key="1">
    <citation type="submission" date="2020-02" db="EMBL/GenBank/DDBJ databases">
        <authorList>
            <person name="Ferguson B K."/>
        </authorList>
    </citation>
    <scope>NUCLEOTIDE SEQUENCE [LARGE SCALE GENOMIC DNA]</scope>
</reference>
<protein>
    <submittedName>
        <fullName evidence="1">Uncharacterized protein</fullName>
    </submittedName>
</protein>
<dbReference type="Proteomes" id="UP000479190">
    <property type="component" value="Unassembled WGS sequence"/>
</dbReference>
<proteinExistence type="predicted"/>
<name>A0A6H5IFP0_9HYME</name>
<keyword evidence="2" id="KW-1185">Reference proteome</keyword>
<accession>A0A6H5IFP0</accession>
<organism evidence="1 2">
    <name type="scientific">Trichogramma brassicae</name>
    <dbReference type="NCBI Taxonomy" id="86971"/>
    <lineage>
        <taxon>Eukaryota</taxon>
        <taxon>Metazoa</taxon>
        <taxon>Ecdysozoa</taxon>
        <taxon>Arthropoda</taxon>
        <taxon>Hexapoda</taxon>
        <taxon>Insecta</taxon>
        <taxon>Pterygota</taxon>
        <taxon>Neoptera</taxon>
        <taxon>Endopterygota</taxon>
        <taxon>Hymenoptera</taxon>
        <taxon>Apocrita</taxon>
        <taxon>Proctotrupomorpha</taxon>
        <taxon>Chalcidoidea</taxon>
        <taxon>Trichogrammatidae</taxon>
        <taxon>Trichogramma</taxon>
    </lineage>
</organism>
<gene>
    <name evidence="1" type="ORF">TBRA_LOCUS7290</name>
</gene>